<evidence type="ECO:0000256" key="2">
    <source>
        <dbReference type="ARBA" id="ARBA00022692"/>
    </source>
</evidence>
<comment type="subcellular location">
    <subcellularLocation>
        <location evidence="1">Membrane</location>
        <topology evidence="1">Multi-pass membrane protein</topology>
    </subcellularLocation>
</comment>
<gene>
    <name evidence="7" type="ORF">DRB17_03740</name>
</gene>
<keyword evidence="3 5" id="KW-1133">Transmembrane helix</keyword>
<feature type="transmembrane region" description="Helical" evidence="5">
    <location>
        <begin position="150"/>
        <end position="175"/>
    </location>
</feature>
<keyword evidence="2 5" id="KW-0812">Transmembrane</keyword>
<comment type="caution">
    <text evidence="7">The sequence shown here is derived from an EMBL/GenBank/DDBJ whole genome shotgun (WGS) entry which is preliminary data.</text>
</comment>
<accession>A0A369TDY3</accession>
<dbReference type="InterPro" id="IPR007016">
    <property type="entry name" value="O-antigen_ligase-rel_domated"/>
</dbReference>
<keyword evidence="8" id="KW-1185">Reference proteome</keyword>
<feature type="transmembrane region" description="Helical" evidence="5">
    <location>
        <begin position="181"/>
        <end position="209"/>
    </location>
</feature>
<feature type="domain" description="O-antigen ligase-related" evidence="6">
    <location>
        <begin position="190"/>
        <end position="325"/>
    </location>
</feature>
<evidence type="ECO:0000256" key="4">
    <source>
        <dbReference type="ARBA" id="ARBA00023136"/>
    </source>
</evidence>
<dbReference type="AlphaFoldDB" id="A0A369TDY3"/>
<dbReference type="PANTHER" id="PTHR37422">
    <property type="entry name" value="TEICHURONIC ACID BIOSYNTHESIS PROTEIN TUAE"/>
    <property type="match status" value="1"/>
</dbReference>
<organism evidence="7 8">
    <name type="scientific">Ferruginivarius sediminum</name>
    <dbReference type="NCBI Taxonomy" id="2661937"/>
    <lineage>
        <taxon>Bacteria</taxon>
        <taxon>Pseudomonadati</taxon>
        <taxon>Pseudomonadota</taxon>
        <taxon>Alphaproteobacteria</taxon>
        <taxon>Rhodospirillales</taxon>
        <taxon>Rhodospirillaceae</taxon>
        <taxon>Ferruginivarius</taxon>
    </lineage>
</organism>
<evidence type="ECO:0000256" key="1">
    <source>
        <dbReference type="ARBA" id="ARBA00004141"/>
    </source>
</evidence>
<feature type="transmembrane region" description="Helical" evidence="5">
    <location>
        <begin position="86"/>
        <end position="107"/>
    </location>
</feature>
<feature type="transmembrane region" description="Helical" evidence="5">
    <location>
        <begin position="55"/>
        <end position="74"/>
    </location>
</feature>
<dbReference type="Proteomes" id="UP000253941">
    <property type="component" value="Unassembled WGS sequence"/>
</dbReference>
<dbReference type="EMBL" id="QPMH01000002">
    <property type="protein sequence ID" value="RDD63561.1"/>
    <property type="molecule type" value="Genomic_DNA"/>
</dbReference>
<feature type="transmembrane region" description="Helical" evidence="5">
    <location>
        <begin position="347"/>
        <end position="365"/>
    </location>
</feature>
<keyword evidence="4 5" id="KW-0472">Membrane</keyword>
<reference evidence="7 8" key="1">
    <citation type="submission" date="2018-07" db="EMBL/GenBank/DDBJ databases">
        <title>Venubactetium sediminum gen. nov., sp. nov., isolated from a marine solar saltern.</title>
        <authorList>
            <person name="Wang S."/>
        </authorList>
    </citation>
    <scope>NUCLEOTIDE SEQUENCE [LARGE SCALE GENOMIC DNA]</scope>
    <source>
        <strain evidence="7 8">WD2A32</strain>
    </source>
</reference>
<sequence length="410" mass="43403">MALPGSLRFAMRLLLLALPAMALLADKAVVPWLLIAATLAAIPAVRKRRLPLRDVATAVFLAVLLAYAGISAAWGPDPMDSLGLAVRIAGTVGIGMILIGALMGLAADQRAALLPWLQAGVALALGLLIEEQISDFAIWRLLHDPEPSRYHMISSFNRGVTLLALLVWPAALFALRRWGHLVAAACPLLVLALISGYESAAAIAALGIGGGVAVLAWLSPIIAFAVLVAALGFAFLGAPLVLWAAPADVLAKLDISALPATIDVRIDIWRFVTARFLEKPLFGWGLDAARFMNGAGEWPGESPIRLHPHNNVLQLLMELGFAAALPTVIWLGVLARRVSRAGRSERACFAGFFATALVIACTAYGLWQTQWLSSLLVAVAVLMLAARPSSGSNAELESASSVHRRPSGNR</sequence>
<dbReference type="GO" id="GO:0016874">
    <property type="term" value="F:ligase activity"/>
    <property type="evidence" value="ECO:0007669"/>
    <property type="project" value="UniProtKB-KW"/>
</dbReference>
<dbReference type="Pfam" id="PF04932">
    <property type="entry name" value="Wzy_C"/>
    <property type="match status" value="1"/>
</dbReference>
<evidence type="ECO:0000256" key="3">
    <source>
        <dbReference type="ARBA" id="ARBA00022989"/>
    </source>
</evidence>
<dbReference type="GO" id="GO:0016020">
    <property type="term" value="C:membrane"/>
    <property type="evidence" value="ECO:0007669"/>
    <property type="project" value="UniProtKB-SubCell"/>
</dbReference>
<name>A0A369TDY3_9PROT</name>
<feature type="transmembrane region" description="Helical" evidence="5">
    <location>
        <begin position="312"/>
        <end position="335"/>
    </location>
</feature>
<dbReference type="PANTHER" id="PTHR37422:SF13">
    <property type="entry name" value="LIPOPOLYSACCHARIDE BIOSYNTHESIS PROTEIN PA4999-RELATED"/>
    <property type="match status" value="1"/>
</dbReference>
<evidence type="ECO:0000313" key="8">
    <source>
        <dbReference type="Proteomes" id="UP000253941"/>
    </source>
</evidence>
<dbReference type="InterPro" id="IPR051533">
    <property type="entry name" value="WaaL-like"/>
</dbReference>
<keyword evidence="7" id="KW-0436">Ligase</keyword>
<evidence type="ECO:0000259" key="6">
    <source>
        <dbReference type="Pfam" id="PF04932"/>
    </source>
</evidence>
<evidence type="ECO:0000256" key="5">
    <source>
        <dbReference type="SAM" id="Phobius"/>
    </source>
</evidence>
<proteinExistence type="predicted"/>
<feature type="transmembrane region" description="Helical" evidence="5">
    <location>
        <begin position="221"/>
        <end position="245"/>
    </location>
</feature>
<protein>
    <submittedName>
        <fullName evidence="7">O-antigen ligase family protein</fullName>
    </submittedName>
</protein>
<evidence type="ECO:0000313" key="7">
    <source>
        <dbReference type="EMBL" id="RDD63561.1"/>
    </source>
</evidence>